<reference evidence="2 3" key="1">
    <citation type="submission" date="2019-08" db="EMBL/GenBank/DDBJ databases">
        <title>Draft genome for granaticin producer strain Streptomyces parvus C05.</title>
        <authorList>
            <person name="Gonzalez-Pimentel J.L."/>
        </authorList>
    </citation>
    <scope>NUCLEOTIDE SEQUENCE [LARGE SCALE GENOMIC DNA]</scope>
    <source>
        <strain evidence="2 3">C05</strain>
    </source>
</reference>
<keyword evidence="1" id="KW-0812">Transmembrane</keyword>
<gene>
    <name evidence="2" type="ORF">FY004_27515</name>
</gene>
<dbReference type="Proteomes" id="UP000323242">
    <property type="component" value="Unassembled WGS sequence"/>
</dbReference>
<keyword evidence="1" id="KW-1133">Transmembrane helix</keyword>
<sequence>MAPRQWLTVLACVLVIVGPVTFFINAEAVLNGDAVECDGSPMRPGQLCVSYSGGDTLDYEEEKRSEARGELAGYAGVGLGALGAVLLASRGITGKRRGL</sequence>
<dbReference type="RefSeq" id="WP_148904145.1">
    <property type="nucleotide sequence ID" value="NZ_VSZQ01000182.1"/>
</dbReference>
<comment type="caution">
    <text evidence="2">The sequence shown here is derived from an EMBL/GenBank/DDBJ whole genome shotgun (WGS) entry which is preliminary data.</text>
</comment>
<accession>A0A5D4ING7</accession>
<evidence type="ECO:0000313" key="2">
    <source>
        <dbReference type="EMBL" id="TYR53223.1"/>
    </source>
</evidence>
<name>A0A5D4ING7_9ACTN</name>
<evidence type="ECO:0000256" key="1">
    <source>
        <dbReference type="SAM" id="Phobius"/>
    </source>
</evidence>
<dbReference type="AlphaFoldDB" id="A0A5D4ING7"/>
<organism evidence="2 3">
    <name type="scientific">Streptomyces parvus</name>
    <dbReference type="NCBI Taxonomy" id="66428"/>
    <lineage>
        <taxon>Bacteria</taxon>
        <taxon>Bacillati</taxon>
        <taxon>Actinomycetota</taxon>
        <taxon>Actinomycetes</taxon>
        <taxon>Kitasatosporales</taxon>
        <taxon>Streptomycetaceae</taxon>
        <taxon>Streptomyces</taxon>
    </lineage>
</organism>
<keyword evidence="1" id="KW-0472">Membrane</keyword>
<evidence type="ECO:0000313" key="3">
    <source>
        <dbReference type="Proteomes" id="UP000323242"/>
    </source>
</evidence>
<dbReference type="EMBL" id="VSZQ01000182">
    <property type="protein sequence ID" value="TYR53223.1"/>
    <property type="molecule type" value="Genomic_DNA"/>
</dbReference>
<feature type="transmembrane region" description="Helical" evidence="1">
    <location>
        <begin position="71"/>
        <end position="89"/>
    </location>
</feature>
<protein>
    <submittedName>
        <fullName evidence="2">Uncharacterized protein</fullName>
    </submittedName>
</protein>
<keyword evidence="3" id="KW-1185">Reference proteome</keyword>
<proteinExistence type="predicted"/>